<feature type="domain" description="RDD" evidence="6">
    <location>
        <begin position="30"/>
        <end position="157"/>
    </location>
</feature>
<evidence type="ECO:0000313" key="8">
    <source>
        <dbReference type="Proteomes" id="UP000664417"/>
    </source>
</evidence>
<feature type="transmembrane region" description="Helical" evidence="5">
    <location>
        <begin position="72"/>
        <end position="91"/>
    </location>
</feature>
<name>A0A8J7Q9A1_9BACT</name>
<keyword evidence="8" id="KW-1185">Reference proteome</keyword>
<evidence type="ECO:0000256" key="3">
    <source>
        <dbReference type="ARBA" id="ARBA00022989"/>
    </source>
</evidence>
<evidence type="ECO:0000256" key="1">
    <source>
        <dbReference type="ARBA" id="ARBA00004141"/>
    </source>
</evidence>
<dbReference type="Pfam" id="PF06271">
    <property type="entry name" value="RDD"/>
    <property type="match status" value="1"/>
</dbReference>
<keyword evidence="3 5" id="KW-1133">Transmembrane helix</keyword>
<organism evidence="7 8">
    <name type="scientific">Acanthopleuribacter pedis</name>
    <dbReference type="NCBI Taxonomy" id="442870"/>
    <lineage>
        <taxon>Bacteria</taxon>
        <taxon>Pseudomonadati</taxon>
        <taxon>Acidobacteriota</taxon>
        <taxon>Holophagae</taxon>
        <taxon>Acanthopleuribacterales</taxon>
        <taxon>Acanthopleuribacteraceae</taxon>
        <taxon>Acanthopleuribacter</taxon>
    </lineage>
</organism>
<dbReference type="GO" id="GO:0016020">
    <property type="term" value="C:membrane"/>
    <property type="evidence" value="ECO:0007669"/>
    <property type="project" value="UniProtKB-SubCell"/>
</dbReference>
<reference evidence="7" key="1">
    <citation type="submission" date="2021-03" db="EMBL/GenBank/DDBJ databases">
        <authorList>
            <person name="Wang G."/>
        </authorList>
    </citation>
    <scope>NUCLEOTIDE SEQUENCE</scope>
    <source>
        <strain evidence="7">KCTC 12899</strain>
    </source>
</reference>
<dbReference type="PANTHER" id="PTHR38480:SF1">
    <property type="entry name" value="SLR0254 PROTEIN"/>
    <property type="match status" value="1"/>
</dbReference>
<dbReference type="Proteomes" id="UP000664417">
    <property type="component" value="Unassembled WGS sequence"/>
</dbReference>
<evidence type="ECO:0000256" key="4">
    <source>
        <dbReference type="ARBA" id="ARBA00023136"/>
    </source>
</evidence>
<keyword evidence="4 5" id="KW-0472">Membrane</keyword>
<dbReference type="RefSeq" id="WP_207860204.1">
    <property type="nucleotide sequence ID" value="NZ_JAFREP010000016.1"/>
</dbReference>
<accession>A0A8J7Q9A1</accession>
<evidence type="ECO:0000313" key="7">
    <source>
        <dbReference type="EMBL" id="MBO1320250.1"/>
    </source>
</evidence>
<dbReference type="PANTHER" id="PTHR38480">
    <property type="entry name" value="SLR0254 PROTEIN"/>
    <property type="match status" value="1"/>
</dbReference>
<protein>
    <submittedName>
        <fullName evidence="7">RDD family protein</fullName>
    </submittedName>
</protein>
<evidence type="ECO:0000256" key="2">
    <source>
        <dbReference type="ARBA" id="ARBA00022692"/>
    </source>
</evidence>
<sequence length="242" mass="26737">MSAPSKPIQATDSSYAVETPEGVRIHFECAGPFPRMAATMIDFLIQGLIMIVFSMGIGFLGAVIGFSVAQGLQAIFVFLMMWFYYVFFEVYRNGQTPGKKVFHLQVMDVRGTPITLAKSILRNLLRIADFLPFVYGFGLLSILNTSRFQRLGDLVAGTIVVYVPQAQTPFKAPQSITPRQPPFPLTLEEQRAIIAFTERQNVIPGGLSEELAAHLKELTKHNQASASETLYAYGAWLAGGRP</sequence>
<comment type="subcellular location">
    <subcellularLocation>
        <location evidence="1">Membrane</location>
        <topology evidence="1">Multi-pass membrane protein</topology>
    </subcellularLocation>
</comment>
<dbReference type="EMBL" id="JAFREP010000016">
    <property type="protein sequence ID" value="MBO1320250.1"/>
    <property type="molecule type" value="Genomic_DNA"/>
</dbReference>
<evidence type="ECO:0000259" key="6">
    <source>
        <dbReference type="Pfam" id="PF06271"/>
    </source>
</evidence>
<comment type="caution">
    <text evidence="7">The sequence shown here is derived from an EMBL/GenBank/DDBJ whole genome shotgun (WGS) entry which is preliminary data.</text>
</comment>
<feature type="transmembrane region" description="Helical" evidence="5">
    <location>
        <begin position="43"/>
        <end position="66"/>
    </location>
</feature>
<keyword evidence="2 5" id="KW-0812">Transmembrane</keyword>
<gene>
    <name evidence="7" type="ORF">J3U88_17375</name>
</gene>
<evidence type="ECO:0000256" key="5">
    <source>
        <dbReference type="SAM" id="Phobius"/>
    </source>
</evidence>
<dbReference type="InterPro" id="IPR010432">
    <property type="entry name" value="RDD"/>
</dbReference>
<dbReference type="AlphaFoldDB" id="A0A8J7Q9A1"/>
<proteinExistence type="predicted"/>